<dbReference type="Gene3D" id="1.20.1250.20">
    <property type="entry name" value="MFS general substrate transporter like domains"/>
    <property type="match status" value="1"/>
</dbReference>
<feature type="transmembrane region" description="Helical" evidence="2">
    <location>
        <begin position="68"/>
        <end position="88"/>
    </location>
</feature>
<feature type="transmembrane region" description="Helical" evidence="2">
    <location>
        <begin position="242"/>
        <end position="261"/>
    </location>
</feature>
<dbReference type="Proteomes" id="UP000027855">
    <property type="component" value="Unassembled WGS sequence"/>
</dbReference>
<accession>A0A074IQM2</accession>
<dbReference type="InterPro" id="IPR011701">
    <property type="entry name" value="MFS"/>
</dbReference>
<comment type="subcellular location">
    <subcellularLocation>
        <location evidence="1">Cell membrane</location>
        <topology evidence="1">Multi-pass membrane protein</topology>
    </subcellularLocation>
</comment>
<sequence>MFTNNSRIIFLNRFLSLIIEYGYAIALSIIFSKISVDYVLGLWIAKFLGGILANVGHQFVGKITNKKYVLIGIELLKAVCLALIYLAMGSVFVFALVVLTEVLTTYFNSLLSSAVPVLVKKANLQKFNSTYTMIGSASYFLAPMIVGFWGSLDLGSLFLVYSVLTLLATLLLFKLGPIIFDRENESEEEVSSSQGSPIFGRQSVVLKMVMMTILLQSVGVLYDAYEVIFLTKDVGISSQAYSFSLSFLAIAFLATSSILSFKSLTKYSPMTVYLLGSLVYLGYVAVFPFVPNLPTVLLSYTFLAVGQTISGISQNVYLQEKLNPLQLNNLYLKIEVLNQVLTGIVVFVSGMLIKRGLQVTTIYLGYSLPVIILVLGIMLMTKLYQKNLKS</sequence>
<gene>
    <name evidence="3" type="ORF">DL07_05170</name>
</gene>
<feature type="transmembrane region" description="Helical" evidence="2">
    <location>
        <begin position="38"/>
        <end position="56"/>
    </location>
</feature>
<feature type="transmembrane region" description="Helical" evidence="2">
    <location>
        <begin position="155"/>
        <end position="173"/>
    </location>
</feature>
<feature type="transmembrane region" description="Helical" evidence="2">
    <location>
        <begin position="12"/>
        <end position="32"/>
    </location>
</feature>
<dbReference type="InterPro" id="IPR036259">
    <property type="entry name" value="MFS_trans_sf"/>
</dbReference>
<comment type="caution">
    <text evidence="3">The sequence shown here is derived from an EMBL/GenBank/DDBJ whole genome shotgun (WGS) entry which is preliminary data.</text>
</comment>
<dbReference type="GO" id="GO:0022857">
    <property type="term" value="F:transmembrane transporter activity"/>
    <property type="evidence" value="ECO:0007669"/>
    <property type="project" value="InterPro"/>
</dbReference>
<dbReference type="Pfam" id="PF07690">
    <property type="entry name" value="MFS_1"/>
    <property type="match status" value="1"/>
</dbReference>
<evidence type="ECO:0000256" key="2">
    <source>
        <dbReference type="SAM" id="Phobius"/>
    </source>
</evidence>
<feature type="transmembrane region" description="Helical" evidence="2">
    <location>
        <begin position="359"/>
        <end position="380"/>
    </location>
</feature>
<dbReference type="EMBL" id="JJMT01000024">
    <property type="protein sequence ID" value="KEO43958.1"/>
    <property type="molecule type" value="Genomic_DNA"/>
</dbReference>
<feature type="transmembrane region" description="Helical" evidence="2">
    <location>
        <begin position="131"/>
        <end position="149"/>
    </location>
</feature>
<feature type="transmembrane region" description="Helical" evidence="2">
    <location>
        <begin position="273"/>
        <end position="291"/>
    </location>
</feature>
<feature type="transmembrane region" description="Helical" evidence="2">
    <location>
        <begin position="297"/>
        <end position="318"/>
    </location>
</feature>
<evidence type="ECO:0000256" key="1">
    <source>
        <dbReference type="ARBA" id="ARBA00004651"/>
    </source>
</evidence>
<evidence type="ECO:0000313" key="3">
    <source>
        <dbReference type="EMBL" id="KEO43958.1"/>
    </source>
</evidence>
<protein>
    <submittedName>
        <fullName evidence="3">MFS transporter permease</fullName>
    </submittedName>
</protein>
<dbReference type="SUPFAM" id="SSF103473">
    <property type="entry name" value="MFS general substrate transporter"/>
    <property type="match status" value="1"/>
</dbReference>
<organism evidence="3 4">
    <name type="scientific">Streptococcus salivarius</name>
    <dbReference type="NCBI Taxonomy" id="1304"/>
    <lineage>
        <taxon>Bacteria</taxon>
        <taxon>Bacillati</taxon>
        <taxon>Bacillota</taxon>
        <taxon>Bacilli</taxon>
        <taxon>Lactobacillales</taxon>
        <taxon>Streptococcaceae</taxon>
        <taxon>Streptococcus</taxon>
    </lineage>
</organism>
<keyword evidence="2" id="KW-0472">Membrane</keyword>
<feature type="transmembrane region" description="Helical" evidence="2">
    <location>
        <begin position="204"/>
        <end position="222"/>
    </location>
</feature>
<feature type="transmembrane region" description="Helical" evidence="2">
    <location>
        <begin position="330"/>
        <end position="353"/>
    </location>
</feature>
<reference evidence="3 4" key="1">
    <citation type="submission" date="2014-04" db="EMBL/GenBank/DDBJ databases">
        <title>Variable characteristics of bacteriocin-producing Streptococcus salivarius strains isolated from Malaysian subjects.</title>
        <authorList>
            <person name="Philip K."/>
            <person name="Barbour A."/>
        </authorList>
    </citation>
    <scope>NUCLEOTIDE SEQUENCE [LARGE SCALE GENOMIC DNA]</scope>
    <source>
        <strain evidence="3 4">NU10</strain>
    </source>
</reference>
<name>A0A074IQM2_STRSL</name>
<proteinExistence type="predicted"/>
<dbReference type="AlphaFoldDB" id="A0A074IQM2"/>
<keyword evidence="2" id="KW-1133">Transmembrane helix</keyword>
<evidence type="ECO:0000313" key="4">
    <source>
        <dbReference type="Proteomes" id="UP000027855"/>
    </source>
</evidence>
<keyword evidence="2" id="KW-0812">Transmembrane</keyword>
<dbReference type="GO" id="GO:0005886">
    <property type="term" value="C:plasma membrane"/>
    <property type="evidence" value="ECO:0007669"/>
    <property type="project" value="UniProtKB-SubCell"/>
</dbReference>
<feature type="transmembrane region" description="Helical" evidence="2">
    <location>
        <begin position="94"/>
        <end position="119"/>
    </location>
</feature>